<dbReference type="RefSeq" id="WP_310547313.1">
    <property type="nucleotide sequence ID" value="NZ_JAVKGR010000001.1"/>
</dbReference>
<feature type="transmembrane region" description="Helical" evidence="2">
    <location>
        <begin position="68"/>
        <end position="90"/>
    </location>
</feature>
<proteinExistence type="predicted"/>
<feature type="transmembrane region" description="Helical" evidence="2">
    <location>
        <begin position="40"/>
        <end position="62"/>
    </location>
</feature>
<evidence type="ECO:0000256" key="2">
    <source>
        <dbReference type="SAM" id="Phobius"/>
    </source>
</evidence>
<dbReference type="EMBL" id="JAVKGR010000001">
    <property type="protein sequence ID" value="MDR8018336.1"/>
    <property type="molecule type" value="Genomic_DNA"/>
</dbReference>
<feature type="transmembrane region" description="Helical" evidence="2">
    <location>
        <begin position="138"/>
        <end position="156"/>
    </location>
</feature>
<keyword evidence="4" id="KW-1185">Reference proteome</keyword>
<organism evidence="3 4">
    <name type="scientific">Nesterenkonia aerolata</name>
    <dbReference type="NCBI Taxonomy" id="3074079"/>
    <lineage>
        <taxon>Bacteria</taxon>
        <taxon>Bacillati</taxon>
        <taxon>Actinomycetota</taxon>
        <taxon>Actinomycetes</taxon>
        <taxon>Micrococcales</taxon>
        <taxon>Micrococcaceae</taxon>
        <taxon>Nesterenkonia</taxon>
    </lineage>
</organism>
<evidence type="ECO:0000256" key="1">
    <source>
        <dbReference type="SAM" id="MobiDB-lite"/>
    </source>
</evidence>
<dbReference type="Gene3D" id="1.20.120.1760">
    <property type="match status" value="1"/>
</dbReference>
<feature type="transmembrane region" description="Helical" evidence="2">
    <location>
        <begin position="111"/>
        <end position="132"/>
    </location>
</feature>
<keyword evidence="3" id="KW-0808">Transferase</keyword>
<reference evidence="3 4" key="1">
    <citation type="submission" date="2023-09" db="EMBL/GenBank/DDBJ databases">
        <title>Description of three actinobacteria isolated from air of manufacturing shop in a pharmaceutical factory.</title>
        <authorList>
            <person name="Zhang D.-F."/>
        </authorList>
    </citation>
    <scope>NUCLEOTIDE SEQUENCE [LARGE SCALE GENOMIC DNA]</scope>
    <source>
        <strain evidence="3 4">LY-0111</strain>
    </source>
</reference>
<dbReference type="GO" id="GO:0016740">
    <property type="term" value="F:transferase activity"/>
    <property type="evidence" value="ECO:0007669"/>
    <property type="project" value="UniProtKB-KW"/>
</dbReference>
<dbReference type="EC" id="2.7.8.-" evidence="3"/>
<dbReference type="InterPro" id="IPR043130">
    <property type="entry name" value="CDP-OH_PTrfase_TM_dom"/>
</dbReference>
<feature type="transmembrane region" description="Helical" evidence="2">
    <location>
        <begin position="202"/>
        <end position="222"/>
    </location>
</feature>
<protein>
    <submittedName>
        <fullName evidence="3">CDP-alcohol phosphatidyltransferase family protein</fullName>
        <ecNumber evidence="3">2.7.8.-</ecNumber>
    </submittedName>
</protein>
<keyword evidence="2" id="KW-0812">Transmembrane</keyword>
<keyword evidence="2" id="KW-1133">Transmembrane helix</keyword>
<sequence>MGDTGQPRGTDRREVPQRSTGWARRAAEALYRLEVTPNQISVGSVLFAAAAAIGLVLSGAVAEHLRPGFLVMAAVCIPLRLLLNMLDGMLAVEKGMHSPVGDLYNELPDRIADAMLIGAAGYATAGLITVGTVPVYDVGVLLGFIAAVLAVLTAYVRTLGAAQGVGNFFQGPLPKPLRMWVLVVACLLSVGEPVFGIPGGSVLLAAVVLILLGSLSTVLVRLRLIAAALRSREQA</sequence>
<keyword evidence="2" id="KW-0472">Membrane</keyword>
<feature type="region of interest" description="Disordered" evidence="1">
    <location>
        <begin position="1"/>
        <end position="20"/>
    </location>
</feature>
<gene>
    <name evidence="3" type="ORF">RIL96_01980</name>
</gene>
<dbReference type="Proteomes" id="UP001251870">
    <property type="component" value="Unassembled WGS sequence"/>
</dbReference>
<name>A0ABU2DPI9_9MICC</name>
<comment type="caution">
    <text evidence="3">The sequence shown here is derived from an EMBL/GenBank/DDBJ whole genome shotgun (WGS) entry which is preliminary data.</text>
</comment>
<accession>A0ABU2DPI9</accession>
<evidence type="ECO:0000313" key="4">
    <source>
        <dbReference type="Proteomes" id="UP001251870"/>
    </source>
</evidence>
<evidence type="ECO:0000313" key="3">
    <source>
        <dbReference type="EMBL" id="MDR8018336.1"/>
    </source>
</evidence>